<dbReference type="InterPro" id="IPR045596">
    <property type="entry name" value="DUF6459"/>
</dbReference>
<organism evidence="2 3">
    <name type="scientific">Rhodococcus tukisamuensis</name>
    <dbReference type="NCBI Taxonomy" id="168276"/>
    <lineage>
        <taxon>Bacteria</taxon>
        <taxon>Bacillati</taxon>
        <taxon>Actinomycetota</taxon>
        <taxon>Actinomycetes</taxon>
        <taxon>Mycobacteriales</taxon>
        <taxon>Nocardiaceae</taxon>
        <taxon>Rhodococcus</taxon>
    </lineage>
</organism>
<dbReference type="Proteomes" id="UP000199417">
    <property type="component" value="Unassembled WGS sequence"/>
</dbReference>
<evidence type="ECO:0000313" key="2">
    <source>
        <dbReference type="EMBL" id="SDD89337.1"/>
    </source>
</evidence>
<keyword evidence="3" id="KW-1185">Reference proteome</keyword>
<evidence type="ECO:0000256" key="1">
    <source>
        <dbReference type="SAM" id="MobiDB-lite"/>
    </source>
</evidence>
<evidence type="ECO:0000313" key="3">
    <source>
        <dbReference type="Proteomes" id="UP000199417"/>
    </source>
</evidence>
<dbReference type="Pfam" id="PF20060">
    <property type="entry name" value="DUF6459"/>
    <property type="match status" value="1"/>
</dbReference>
<sequence>MTYPDTSHPPRHEPPRNFLARAPQCEPPPHPRAMRPAPAAPSAAAHTASHTGRSPARRTPPPCADPAAHRFAETALRLVLEVLDRRRQPPQLRAVLSPAVVDLVAALTHAAPPANRLGGAQLQRVHLRPNGPDVAEVFGTYARGDRVFAIAGRVERTPAAPQARGGWCVTSLQVG</sequence>
<dbReference type="STRING" id="168276.SAMN05444580_107169"/>
<protein>
    <submittedName>
        <fullName evidence="2">Uncharacterized protein</fullName>
    </submittedName>
</protein>
<dbReference type="RefSeq" id="WP_072843601.1">
    <property type="nucleotide sequence ID" value="NZ_FNAB01000007.1"/>
</dbReference>
<dbReference type="EMBL" id="FNAB01000007">
    <property type="protein sequence ID" value="SDD89337.1"/>
    <property type="molecule type" value="Genomic_DNA"/>
</dbReference>
<dbReference type="AlphaFoldDB" id="A0A1G6YHZ1"/>
<proteinExistence type="predicted"/>
<name>A0A1G6YHZ1_9NOCA</name>
<accession>A0A1G6YHZ1</accession>
<gene>
    <name evidence="2" type="ORF">SAMN05444580_107169</name>
</gene>
<feature type="compositionally biased region" description="Low complexity" evidence="1">
    <location>
        <begin position="34"/>
        <end position="51"/>
    </location>
</feature>
<reference evidence="2 3" key="1">
    <citation type="submission" date="2016-10" db="EMBL/GenBank/DDBJ databases">
        <authorList>
            <person name="de Groot N.N."/>
        </authorList>
    </citation>
    <scope>NUCLEOTIDE SEQUENCE [LARGE SCALE GENOMIC DNA]</scope>
    <source>
        <strain evidence="2 3">JCM 11308</strain>
    </source>
</reference>
<feature type="region of interest" description="Disordered" evidence="1">
    <location>
        <begin position="1"/>
        <end position="66"/>
    </location>
</feature>